<dbReference type="RefSeq" id="WP_088742526.1">
    <property type="nucleotide sequence ID" value="NZ_CAWOWR010000001.1"/>
</dbReference>
<dbReference type="PANTHER" id="PTHR11061">
    <property type="entry name" value="RNA M5U METHYLTRANSFERASE"/>
    <property type="match status" value="1"/>
</dbReference>
<evidence type="ECO:0000256" key="2">
    <source>
        <dbReference type="ARBA" id="ARBA00022603"/>
    </source>
</evidence>
<dbReference type="PROSITE" id="PS51687">
    <property type="entry name" value="SAM_MT_RNA_M5U"/>
    <property type="match status" value="1"/>
</dbReference>
<reference evidence="8 9" key="1">
    <citation type="submission" date="2019-07" db="EMBL/GenBank/DDBJ databases">
        <title>Diversity of Bacteria from Kongsfjorden, Arctic.</title>
        <authorList>
            <person name="Yu Y."/>
        </authorList>
    </citation>
    <scope>NUCLEOTIDE SEQUENCE [LARGE SCALE GENOMIC DNA]</scope>
    <source>
        <strain evidence="8 9">SM1923</strain>
    </source>
</reference>
<dbReference type="Pfam" id="PF05958">
    <property type="entry name" value="tRNA_U5-meth_tr"/>
    <property type="match status" value="1"/>
</dbReference>
<keyword evidence="5" id="KW-0411">Iron-sulfur</keyword>
<keyword evidence="2 6" id="KW-0489">Methyltransferase</keyword>
<dbReference type="Proteomes" id="UP000319941">
    <property type="component" value="Unassembled WGS sequence"/>
</dbReference>
<evidence type="ECO:0000313" key="9">
    <source>
        <dbReference type="Proteomes" id="UP000319941"/>
    </source>
</evidence>
<feature type="active site" description="Nucleophile" evidence="6">
    <location>
        <position position="422"/>
    </location>
</feature>
<keyword evidence="3 6" id="KW-0808">Transferase</keyword>
<proteinExistence type="inferred from homology"/>
<feature type="compositionally biased region" description="Basic and acidic residues" evidence="7">
    <location>
        <begin position="16"/>
        <end position="27"/>
    </location>
</feature>
<keyword evidence="1" id="KW-0004">4Fe-4S</keyword>
<evidence type="ECO:0000313" key="8">
    <source>
        <dbReference type="EMBL" id="TVU73717.1"/>
    </source>
</evidence>
<feature type="binding site" evidence="6">
    <location>
        <position position="344"/>
    </location>
    <ligand>
        <name>S-adenosyl-L-methionine</name>
        <dbReference type="ChEBI" id="CHEBI:59789"/>
    </ligand>
</feature>
<comment type="similarity">
    <text evidence="6">Belongs to the class I-like SAM-binding methyltransferase superfamily. RNA M5U methyltransferase family.</text>
</comment>
<feature type="binding site" evidence="6">
    <location>
        <position position="388"/>
    </location>
    <ligand>
        <name>S-adenosyl-L-methionine</name>
        <dbReference type="ChEBI" id="CHEBI:59789"/>
    </ligand>
</feature>
<dbReference type="Gene3D" id="2.40.50.140">
    <property type="entry name" value="Nucleic acid-binding proteins"/>
    <property type="match status" value="1"/>
</dbReference>
<evidence type="ECO:0000256" key="4">
    <source>
        <dbReference type="ARBA" id="ARBA00022691"/>
    </source>
</evidence>
<dbReference type="EMBL" id="VNFH01000001">
    <property type="protein sequence ID" value="TVU73717.1"/>
    <property type="molecule type" value="Genomic_DNA"/>
</dbReference>
<dbReference type="SUPFAM" id="SSF50249">
    <property type="entry name" value="Nucleic acid-binding proteins"/>
    <property type="match status" value="1"/>
</dbReference>
<keyword evidence="9" id="KW-1185">Reference proteome</keyword>
<organism evidence="8 9">
    <name type="scientific">Cobetia crustatorum</name>
    <dbReference type="NCBI Taxonomy" id="553385"/>
    <lineage>
        <taxon>Bacteria</taxon>
        <taxon>Pseudomonadati</taxon>
        <taxon>Pseudomonadota</taxon>
        <taxon>Gammaproteobacteria</taxon>
        <taxon>Oceanospirillales</taxon>
        <taxon>Halomonadaceae</taxon>
        <taxon>Cobetia</taxon>
    </lineage>
</organism>
<name>A0A558HX67_9GAMM</name>
<dbReference type="STRING" id="553385.GCA_000591415_02653"/>
<feature type="binding site" evidence="6">
    <location>
        <position position="293"/>
    </location>
    <ligand>
        <name>S-adenosyl-L-methionine</name>
        <dbReference type="ChEBI" id="CHEBI:59789"/>
    </ligand>
</feature>
<dbReference type="CDD" id="cd02440">
    <property type="entry name" value="AdoMet_MTases"/>
    <property type="match status" value="1"/>
</dbReference>
<feature type="region of interest" description="Disordered" evidence="7">
    <location>
        <begin position="1"/>
        <end position="27"/>
    </location>
</feature>
<keyword evidence="1" id="KW-0408">Iron</keyword>
<keyword evidence="4 6" id="KW-0949">S-adenosyl-L-methionine</keyword>
<dbReference type="Gene3D" id="2.40.50.1070">
    <property type="match status" value="1"/>
</dbReference>
<evidence type="ECO:0000256" key="7">
    <source>
        <dbReference type="SAM" id="MobiDB-lite"/>
    </source>
</evidence>
<gene>
    <name evidence="8" type="ORF">FQP86_01180</name>
</gene>
<feature type="binding site" evidence="6">
    <location>
        <position position="322"/>
    </location>
    <ligand>
        <name>S-adenosyl-L-methionine</name>
        <dbReference type="ChEBI" id="CHEBI:59789"/>
    </ligand>
</feature>
<evidence type="ECO:0000256" key="3">
    <source>
        <dbReference type="ARBA" id="ARBA00022679"/>
    </source>
</evidence>
<dbReference type="Gene3D" id="3.40.50.150">
    <property type="entry name" value="Vaccinia Virus protein VP39"/>
    <property type="match status" value="1"/>
</dbReference>
<evidence type="ECO:0000256" key="1">
    <source>
        <dbReference type="ARBA" id="ARBA00022485"/>
    </source>
</evidence>
<comment type="caution">
    <text evidence="8">The sequence shown here is derived from an EMBL/GenBank/DDBJ whole genome shotgun (WGS) entry which is preliminary data.</text>
</comment>
<dbReference type="PANTHER" id="PTHR11061:SF49">
    <property type="entry name" value="23S RRNA (URACIL(1939)-C(5))-METHYLTRANSFERASE RLMD"/>
    <property type="match status" value="1"/>
</dbReference>
<dbReference type="InterPro" id="IPR010280">
    <property type="entry name" value="U5_MeTrfase_fam"/>
</dbReference>
<sequence>MALLGQKRPARKPTRREKEVASRDTRDVDDADSQWLTVVRLAHDGRGIAHDATGKTQFIDRALPGERVTLAIHRNHKRFDEAHVRTRDNAAENRVTPPCEYFGICGGCELQHMTLASQRTHKVHVLSEHATRNGVDLPDIQSLGEDENRYRRRARIGVRVTDAGEIQLGFRSRGNNKLVDIQTCSVLVPALANLIAPLRELINTLEAPKRLGHLELLATDDQVIVIVRQMKAVPRDAERWQAFAQAHGLVFGWRVGSDPVVMEWLAGTPDAAYSLTVGETSLRLAFSPGDFVQVNAPLNQRLIDTAFEWLGDVTGLNVMDLYAGVGNLTLAAAAAGAKQVTGIEGSQGMVDQLIANAHANGLDQVSARRADLSRSLPSLEGIDLLVLDPPRDGAQPLCEELARHLHAGKVNRAPARVLYIACDPTTLMRDARLLQDAGYRVTRALMADMFVHTAHLESMLLLERAAD</sequence>
<evidence type="ECO:0000256" key="5">
    <source>
        <dbReference type="ARBA" id="ARBA00023014"/>
    </source>
</evidence>
<dbReference type="InterPro" id="IPR012340">
    <property type="entry name" value="NA-bd_OB-fold"/>
</dbReference>
<dbReference type="SUPFAM" id="SSF53335">
    <property type="entry name" value="S-adenosyl-L-methionine-dependent methyltransferases"/>
    <property type="match status" value="1"/>
</dbReference>
<dbReference type="GO" id="GO:0070041">
    <property type="term" value="F:rRNA (uridine-C5-)-methyltransferase activity"/>
    <property type="evidence" value="ECO:0007669"/>
    <property type="project" value="TreeGrafter"/>
</dbReference>
<protein>
    <submittedName>
        <fullName evidence="8">Methyltransferase domain-containing protein</fullName>
    </submittedName>
</protein>
<dbReference type="OrthoDB" id="9804590at2"/>
<dbReference type="GO" id="GO:0051539">
    <property type="term" value="F:4 iron, 4 sulfur cluster binding"/>
    <property type="evidence" value="ECO:0007669"/>
    <property type="project" value="UniProtKB-KW"/>
</dbReference>
<keyword evidence="1" id="KW-0479">Metal-binding</keyword>
<dbReference type="GO" id="GO:0070475">
    <property type="term" value="P:rRNA base methylation"/>
    <property type="evidence" value="ECO:0007669"/>
    <property type="project" value="TreeGrafter"/>
</dbReference>
<evidence type="ECO:0000256" key="6">
    <source>
        <dbReference type="PROSITE-ProRule" id="PRU01024"/>
    </source>
</evidence>
<dbReference type="AlphaFoldDB" id="A0A558HX67"/>
<accession>A0A558HX67</accession>
<dbReference type="InterPro" id="IPR029063">
    <property type="entry name" value="SAM-dependent_MTases_sf"/>
</dbReference>